<sequence length="69" mass="7990">MVRKKIEKSETKIECGFLSFSEAQEFLGISHQTIYNLIKKGLPSYKLGNKRVFIKEDLINWVKSQKSSP</sequence>
<protein>
    <submittedName>
        <fullName evidence="2">Helix-turn-helix domain-containing protein</fullName>
    </submittedName>
</protein>
<reference evidence="2" key="1">
    <citation type="submission" date="2023-12" db="EMBL/GenBank/DDBJ databases">
        <title>Isolation of organohalide respiring bacteria Dehalococcoides mccartyi strain GPTCE1 in groundwater collected near a chemical plant in Suzhou, China.</title>
        <authorList>
            <person name="Liu G."/>
        </authorList>
    </citation>
    <scope>NUCLEOTIDE SEQUENCE</scope>
    <source>
        <strain evidence="2">GPTCE1</strain>
    </source>
</reference>
<dbReference type="EMBL" id="CP141531">
    <property type="protein sequence ID" value="WRO07201.1"/>
    <property type="molecule type" value="Genomic_DNA"/>
</dbReference>
<dbReference type="Proteomes" id="UP001327986">
    <property type="component" value="Chromosome"/>
</dbReference>
<dbReference type="InterPro" id="IPR036388">
    <property type="entry name" value="WH-like_DNA-bd_sf"/>
</dbReference>
<dbReference type="AlphaFoldDB" id="A0AB38Z9J6"/>
<dbReference type="InterPro" id="IPR009061">
    <property type="entry name" value="DNA-bd_dom_put_sf"/>
</dbReference>
<dbReference type="SUPFAM" id="SSF46955">
    <property type="entry name" value="Putative DNA-binding domain"/>
    <property type="match status" value="1"/>
</dbReference>
<dbReference type="InterPro" id="IPR010093">
    <property type="entry name" value="SinI_DNA-bd"/>
</dbReference>
<evidence type="ECO:0000313" key="2">
    <source>
        <dbReference type="EMBL" id="WRO07201.1"/>
    </source>
</evidence>
<evidence type="ECO:0000259" key="1">
    <source>
        <dbReference type="Pfam" id="PF12728"/>
    </source>
</evidence>
<dbReference type="InterPro" id="IPR041657">
    <property type="entry name" value="HTH_17"/>
</dbReference>
<evidence type="ECO:0000313" key="3">
    <source>
        <dbReference type="Proteomes" id="UP001327986"/>
    </source>
</evidence>
<organism evidence="2 3">
    <name type="scientific">Dehalococcoides mccartyi</name>
    <dbReference type="NCBI Taxonomy" id="61435"/>
    <lineage>
        <taxon>Bacteria</taxon>
        <taxon>Bacillati</taxon>
        <taxon>Chloroflexota</taxon>
        <taxon>Dehalococcoidia</taxon>
        <taxon>Dehalococcoidales</taxon>
        <taxon>Dehalococcoidaceae</taxon>
        <taxon>Dehalococcoides</taxon>
    </lineage>
</organism>
<dbReference type="Pfam" id="PF12728">
    <property type="entry name" value="HTH_17"/>
    <property type="match status" value="1"/>
</dbReference>
<dbReference type="GO" id="GO:0003677">
    <property type="term" value="F:DNA binding"/>
    <property type="evidence" value="ECO:0007669"/>
    <property type="project" value="InterPro"/>
</dbReference>
<dbReference type="Gene3D" id="1.10.10.10">
    <property type="entry name" value="Winged helix-like DNA-binding domain superfamily/Winged helix DNA-binding domain"/>
    <property type="match status" value="1"/>
</dbReference>
<proteinExistence type="predicted"/>
<accession>A0AB38Z9J6</accession>
<gene>
    <name evidence="2" type="ORF">VLL09_07400</name>
</gene>
<name>A0AB38Z9J6_9CHLR</name>
<feature type="domain" description="Helix-turn-helix" evidence="1">
    <location>
        <begin position="17"/>
        <end position="65"/>
    </location>
</feature>
<dbReference type="RefSeq" id="WP_023652791.1">
    <property type="nucleotide sequence ID" value="NZ_CP013074.1"/>
</dbReference>
<dbReference type="NCBIfam" id="TIGR01764">
    <property type="entry name" value="excise"/>
    <property type="match status" value="1"/>
</dbReference>